<sequence length="352" mass="42785">MDIRIDNEVFQKLKLVKIEQFKENNQTIKFNHKIYRLLIKKLRRHFYRQQLAKERDEKIRLEEIQRDNDPLYQAWIIQKENLRIQKEIEEEQENEKSRKLREQREQMEIKKQEQLRKNIEEKQKVTNINSSTHNPFVSIPITNGPSIERPICSFYLKTGVCRYNERCRRTHNKPDITDTLLAVNMYSNFEMQYGLDEEYDLDIGLEFEETERYENFKDFYYDVLPEFERFGRVIMFKVCSNSEIHLRGNVYVQYETDYQAMQAYKALNTRYYAGRMVQCEFVNIPSWSTAICGLSQFGKCSKGRRCNYLHVFRNPPLKLIEKDKKSTRKHNRSKSRDRSIKRKKHHHHHHHS</sequence>
<accession>A0A814ILS8</accession>
<evidence type="ECO:0000313" key="12">
    <source>
        <dbReference type="EMBL" id="CAF1025174.1"/>
    </source>
</evidence>
<feature type="domain" description="RRM" evidence="10">
    <location>
        <begin position="204"/>
        <end position="284"/>
    </location>
</feature>
<evidence type="ECO:0000256" key="7">
    <source>
        <dbReference type="PROSITE-ProRule" id="PRU00723"/>
    </source>
</evidence>
<dbReference type="AlphaFoldDB" id="A0A814ILS8"/>
<dbReference type="Pfam" id="PF00642">
    <property type="entry name" value="zf-CCCH"/>
    <property type="match status" value="1"/>
</dbReference>
<keyword evidence="4 7" id="KW-0862">Zinc</keyword>
<feature type="zinc finger region" description="C3H1-type" evidence="7">
    <location>
        <begin position="286"/>
        <end position="313"/>
    </location>
</feature>
<evidence type="ECO:0000256" key="1">
    <source>
        <dbReference type="ARBA" id="ARBA00022723"/>
    </source>
</evidence>
<evidence type="ECO:0000259" key="11">
    <source>
        <dbReference type="PROSITE" id="PS50103"/>
    </source>
</evidence>
<dbReference type="GO" id="GO:0000398">
    <property type="term" value="P:mRNA splicing, via spliceosome"/>
    <property type="evidence" value="ECO:0007669"/>
    <property type="project" value="InterPro"/>
</dbReference>
<keyword evidence="8" id="KW-0175">Coiled coil</keyword>
<comment type="caution">
    <text evidence="12">The sequence shown here is derived from an EMBL/GenBank/DDBJ whole genome shotgun (WGS) entry which is preliminary data.</text>
</comment>
<gene>
    <name evidence="12" type="ORF">VCS650_LOCUS16016</name>
</gene>
<organism evidence="12 13">
    <name type="scientific">Adineta steineri</name>
    <dbReference type="NCBI Taxonomy" id="433720"/>
    <lineage>
        <taxon>Eukaryota</taxon>
        <taxon>Metazoa</taxon>
        <taxon>Spiralia</taxon>
        <taxon>Gnathifera</taxon>
        <taxon>Rotifera</taxon>
        <taxon>Eurotatoria</taxon>
        <taxon>Bdelloidea</taxon>
        <taxon>Adinetida</taxon>
        <taxon>Adinetidae</taxon>
        <taxon>Adineta</taxon>
    </lineage>
</organism>
<keyword evidence="1 7" id="KW-0479">Metal-binding</keyword>
<dbReference type="OrthoDB" id="75923at2759"/>
<feature type="compositionally biased region" description="Basic residues" evidence="9">
    <location>
        <begin position="325"/>
        <end position="352"/>
    </location>
</feature>
<evidence type="ECO:0000256" key="4">
    <source>
        <dbReference type="ARBA" id="ARBA00022833"/>
    </source>
</evidence>
<dbReference type="InterPro" id="IPR000504">
    <property type="entry name" value="RRM_dom"/>
</dbReference>
<dbReference type="GO" id="GO:0089701">
    <property type="term" value="C:U2AF complex"/>
    <property type="evidence" value="ECO:0007669"/>
    <property type="project" value="InterPro"/>
</dbReference>
<dbReference type="Gene3D" id="3.30.70.330">
    <property type="match status" value="1"/>
</dbReference>
<dbReference type="InterPro" id="IPR036855">
    <property type="entry name" value="Znf_CCCH_sf"/>
</dbReference>
<dbReference type="PROSITE" id="PS50103">
    <property type="entry name" value="ZF_C3H1"/>
    <property type="match status" value="2"/>
</dbReference>
<dbReference type="InterPro" id="IPR012677">
    <property type="entry name" value="Nucleotide-bd_a/b_plait_sf"/>
</dbReference>
<keyword evidence="2" id="KW-0677">Repeat</keyword>
<dbReference type="SMART" id="SM00361">
    <property type="entry name" value="RRM_1"/>
    <property type="match status" value="1"/>
</dbReference>
<dbReference type="InterPro" id="IPR003954">
    <property type="entry name" value="RRM_euk-type"/>
</dbReference>
<dbReference type="GO" id="GO:0003723">
    <property type="term" value="F:RNA binding"/>
    <property type="evidence" value="ECO:0007669"/>
    <property type="project" value="UniProtKB-UniRule"/>
</dbReference>
<dbReference type="InterPro" id="IPR035979">
    <property type="entry name" value="RBD_domain_sf"/>
</dbReference>
<evidence type="ECO:0000313" key="13">
    <source>
        <dbReference type="Proteomes" id="UP000663891"/>
    </source>
</evidence>
<evidence type="ECO:0000256" key="6">
    <source>
        <dbReference type="PROSITE-ProRule" id="PRU00176"/>
    </source>
</evidence>
<feature type="domain" description="C3H1-type" evidence="11">
    <location>
        <begin position="146"/>
        <end position="174"/>
    </location>
</feature>
<dbReference type="PANTHER" id="PTHR12620">
    <property type="entry name" value="U2 SNRNP AUXILIARY FACTOR, SMALL SUBUNIT"/>
    <property type="match status" value="1"/>
</dbReference>
<proteinExistence type="predicted"/>
<dbReference type="InterPro" id="IPR009145">
    <property type="entry name" value="U2AF_small"/>
</dbReference>
<dbReference type="SUPFAM" id="SSF90229">
    <property type="entry name" value="CCCH zinc finger"/>
    <property type="match status" value="1"/>
</dbReference>
<feature type="region of interest" description="Disordered" evidence="9">
    <location>
        <begin position="320"/>
        <end position="352"/>
    </location>
</feature>
<reference evidence="12" key="1">
    <citation type="submission" date="2021-02" db="EMBL/GenBank/DDBJ databases">
        <authorList>
            <person name="Nowell W R."/>
        </authorList>
    </citation>
    <scope>NUCLEOTIDE SEQUENCE</scope>
</reference>
<dbReference type="GO" id="GO:0008270">
    <property type="term" value="F:zinc ion binding"/>
    <property type="evidence" value="ECO:0007669"/>
    <property type="project" value="UniProtKB-KW"/>
</dbReference>
<name>A0A814ILS8_9BILA</name>
<protein>
    <submittedName>
        <fullName evidence="12">Uncharacterized protein</fullName>
    </submittedName>
</protein>
<evidence type="ECO:0000256" key="5">
    <source>
        <dbReference type="ARBA" id="ARBA00022884"/>
    </source>
</evidence>
<keyword evidence="5 6" id="KW-0694">RNA-binding</keyword>
<evidence type="ECO:0000256" key="3">
    <source>
        <dbReference type="ARBA" id="ARBA00022771"/>
    </source>
</evidence>
<dbReference type="EMBL" id="CAJNON010000141">
    <property type="protein sequence ID" value="CAF1025174.1"/>
    <property type="molecule type" value="Genomic_DNA"/>
</dbReference>
<dbReference type="InterPro" id="IPR000571">
    <property type="entry name" value="Znf_CCCH"/>
</dbReference>
<feature type="domain" description="C3H1-type" evidence="11">
    <location>
        <begin position="286"/>
        <end position="313"/>
    </location>
</feature>
<dbReference type="PRINTS" id="PR01848">
    <property type="entry name" value="U2AUXFACTOR"/>
</dbReference>
<evidence type="ECO:0000256" key="8">
    <source>
        <dbReference type="SAM" id="Coils"/>
    </source>
</evidence>
<dbReference type="Proteomes" id="UP000663891">
    <property type="component" value="Unassembled WGS sequence"/>
</dbReference>
<dbReference type="SMART" id="SM00356">
    <property type="entry name" value="ZnF_C3H1"/>
    <property type="match status" value="2"/>
</dbReference>
<evidence type="ECO:0000259" key="10">
    <source>
        <dbReference type="PROSITE" id="PS50102"/>
    </source>
</evidence>
<keyword evidence="3 7" id="KW-0863">Zinc-finger</keyword>
<evidence type="ECO:0000256" key="9">
    <source>
        <dbReference type="SAM" id="MobiDB-lite"/>
    </source>
</evidence>
<dbReference type="PROSITE" id="PS50102">
    <property type="entry name" value="RRM"/>
    <property type="match status" value="1"/>
</dbReference>
<feature type="zinc finger region" description="C3H1-type" evidence="7">
    <location>
        <begin position="146"/>
        <end position="174"/>
    </location>
</feature>
<dbReference type="SUPFAM" id="SSF54928">
    <property type="entry name" value="RNA-binding domain, RBD"/>
    <property type="match status" value="1"/>
</dbReference>
<evidence type="ECO:0000256" key="2">
    <source>
        <dbReference type="ARBA" id="ARBA00022737"/>
    </source>
</evidence>
<feature type="coiled-coil region" evidence="8">
    <location>
        <begin position="72"/>
        <end position="124"/>
    </location>
</feature>